<dbReference type="PROSITE" id="PS50082">
    <property type="entry name" value="WD_REPEATS_2"/>
    <property type="match status" value="3"/>
</dbReference>
<evidence type="ECO:0000256" key="3">
    <source>
        <dbReference type="PROSITE-ProRule" id="PRU00221"/>
    </source>
</evidence>
<dbReference type="PANTHER" id="PTHR44019:SF8">
    <property type="entry name" value="POC1 CENTRIOLAR PROTEIN HOMOLOG"/>
    <property type="match status" value="1"/>
</dbReference>
<evidence type="ECO:0000313" key="6">
    <source>
        <dbReference type="Proteomes" id="UP000653056"/>
    </source>
</evidence>
<dbReference type="PROSITE" id="PS50294">
    <property type="entry name" value="WD_REPEATS_REGION"/>
    <property type="match status" value="1"/>
</dbReference>
<reference evidence="6" key="1">
    <citation type="journal article" date="2019" name="Int. J. Syst. Evol. Microbiol.">
        <title>The Global Catalogue of Microorganisms (GCM) 10K type strain sequencing project: providing services to taxonomists for standard genome sequencing and annotation.</title>
        <authorList>
            <consortium name="The Broad Institute Genomics Platform"/>
            <consortium name="The Broad Institute Genome Sequencing Center for Infectious Disease"/>
            <person name="Wu L."/>
            <person name="Ma J."/>
        </authorList>
    </citation>
    <scope>NUCLEOTIDE SEQUENCE [LARGE SCALE GENOMIC DNA]</scope>
    <source>
        <strain evidence="6">KCTC 22228</strain>
    </source>
</reference>
<accession>A0ABQ2YN00</accession>
<dbReference type="InterPro" id="IPR000157">
    <property type="entry name" value="TIR_dom"/>
</dbReference>
<dbReference type="SMART" id="SM00320">
    <property type="entry name" value="WD40"/>
    <property type="match status" value="7"/>
</dbReference>
<dbReference type="Gene3D" id="3.40.50.10140">
    <property type="entry name" value="Toll/interleukin-1 receptor homology (TIR) domain"/>
    <property type="match status" value="1"/>
</dbReference>
<feature type="repeat" description="WD" evidence="3">
    <location>
        <begin position="1314"/>
        <end position="1355"/>
    </location>
</feature>
<keyword evidence="6" id="KW-1185">Reference proteome</keyword>
<evidence type="ECO:0000256" key="1">
    <source>
        <dbReference type="ARBA" id="ARBA00022574"/>
    </source>
</evidence>
<feature type="repeat" description="WD" evidence="3">
    <location>
        <begin position="1012"/>
        <end position="1053"/>
    </location>
</feature>
<keyword evidence="1 3" id="KW-0853">WD repeat</keyword>
<dbReference type="InterPro" id="IPR049052">
    <property type="entry name" value="nSTAND1"/>
</dbReference>
<dbReference type="EMBL" id="BMXS01000006">
    <property type="protein sequence ID" value="GGX89819.1"/>
    <property type="molecule type" value="Genomic_DNA"/>
</dbReference>
<comment type="caution">
    <text evidence="5">The sequence shown here is derived from an EMBL/GenBank/DDBJ whole genome shotgun (WGS) entry which is preliminary data.</text>
</comment>
<name>A0ABQ2YN00_9GAMM</name>
<dbReference type="SUPFAM" id="SSF52540">
    <property type="entry name" value="P-loop containing nucleoside triphosphate hydrolases"/>
    <property type="match status" value="1"/>
</dbReference>
<dbReference type="SUPFAM" id="SSF50998">
    <property type="entry name" value="Quinoprotein alcohol dehydrogenase-like"/>
    <property type="match status" value="2"/>
</dbReference>
<protein>
    <recommendedName>
        <fullName evidence="4">TIR domain-containing protein</fullName>
    </recommendedName>
</protein>
<dbReference type="InterPro" id="IPR050505">
    <property type="entry name" value="WDR55/POC1"/>
</dbReference>
<dbReference type="InterPro" id="IPR015943">
    <property type="entry name" value="WD40/YVTN_repeat-like_dom_sf"/>
</dbReference>
<feature type="repeat" description="WD" evidence="3">
    <location>
        <begin position="1103"/>
        <end position="1126"/>
    </location>
</feature>
<dbReference type="PROSITE" id="PS50104">
    <property type="entry name" value="TIR"/>
    <property type="match status" value="1"/>
</dbReference>
<dbReference type="SUPFAM" id="SSF52200">
    <property type="entry name" value="Toll/Interleukin receptor TIR domain"/>
    <property type="match status" value="1"/>
</dbReference>
<dbReference type="SMART" id="SM00255">
    <property type="entry name" value="TIR"/>
    <property type="match status" value="1"/>
</dbReference>
<dbReference type="InterPro" id="IPR001680">
    <property type="entry name" value="WD40_rpt"/>
</dbReference>
<dbReference type="Gene3D" id="3.40.50.300">
    <property type="entry name" value="P-loop containing nucleotide triphosphate hydrolases"/>
    <property type="match status" value="1"/>
</dbReference>
<evidence type="ECO:0000313" key="5">
    <source>
        <dbReference type="EMBL" id="GGX89819.1"/>
    </source>
</evidence>
<organism evidence="5 6">
    <name type="scientific">Litchfieldella qijiaojingensis</name>
    <dbReference type="NCBI Taxonomy" id="980347"/>
    <lineage>
        <taxon>Bacteria</taxon>
        <taxon>Pseudomonadati</taxon>
        <taxon>Pseudomonadota</taxon>
        <taxon>Gammaproteobacteria</taxon>
        <taxon>Oceanospirillales</taxon>
        <taxon>Halomonadaceae</taxon>
        <taxon>Litchfieldella</taxon>
    </lineage>
</organism>
<dbReference type="PANTHER" id="PTHR44019">
    <property type="entry name" value="WD REPEAT-CONTAINING PROTEIN 55"/>
    <property type="match status" value="1"/>
</dbReference>
<gene>
    <name evidence="5" type="ORF">GCM10007160_16520</name>
</gene>
<keyword evidence="2" id="KW-0677">Repeat</keyword>
<evidence type="ECO:0000256" key="2">
    <source>
        <dbReference type="ARBA" id="ARBA00022737"/>
    </source>
</evidence>
<feature type="domain" description="TIR" evidence="4">
    <location>
        <begin position="1"/>
        <end position="126"/>
    </location>
</feature>
<proteinExistence type="predicted"/>
<evidence type="ECO:0000259" key="4">
    <source>
        <dbReference type="PROSITE" id="PS50104"/>
    </source>
</evidence>
<dbReference type="InterPro" id="IPR035897">
    <property type="entry name" value="Toll_tir_struct_dom_sf"/>
</dbReference>
<dbReference type="InterPro" id="IPR027417">
    <property type="entry name" value="P-loop_NTPase"/>
</dbReference>
<dbReference type="InterPro" id="IPR011047">
    <property type="entry name" value="Quinoprotein_ADH-like_sf"/>
</dbReference>
<dbReference type="RefSeq" id="WP_189468056.1">
    <property type="nucleotide sequence ID" value="NZ_BMXS01000006.1"/>
</dbReference>
<dbReference type="Proteomes" id="UP000653056">
    <property type="component" value="Unassembled WGS sequence"/>
</dbReference>
<dbReference type="Pfam" id="PF13676">
    <property type="entry name" value="TIR_2"/>
    <property type="match status" value="1"/>
</dbReference>
<dbReference type="Gene3D" id="2.130.10.10">
    <property type="entry name" value="YVTN repeat-like/Quinoprotein amine dehydrogenase"/>
    <property type="match status" value="4"/>
</dbReference>
<sequence>MSTLFISHSSNDATAAREMADWLQRHGHHSLFLDFDVEHGIPAGRDWERELYRHLRACQALIVLCSEHSMASCWCLAELSHARALGKRIVPVRISPCTLRPQLAELQVIDLIKEPEVGYERLRQALASVFAWDSRRPPYPGLMAFDESDAAIFFGRDAEVQQSLDRLHQLRRFGGPRLLLFLGASGSGKSSLVRAGIMPRLRASPEAWTLIGPIRPRDRPLDELTAQLARGLADEGVAVEGLTALAANADSAPELLSTVHRELRRRSGKEHTVLVLVVDQLEELLTGSAQAEQFMRILRPVLHDTSSPVLVIATLRSDFLGALQEHPAWRDVTLMPLTVEPLSVEGFSAVIEGPAELAGLDLEPGLVQAMVADTATEDALPLLAFTLRELWEKGRADGCLTLAEYRDGLGGLHGSVAKAAEAVLEAAAPSREQRQALRAALFALVRLDDEGRYTRQVVRWQDLPSASHPLLERFVQARLLISGSHDGERTLEVAHEALFRVWRRLNRWLEANREALRIHDGLRRATAEWENGGRPVELLVHRGSRLEAAEALAREGPFPLNDMERSYLQACLELRDAELAESRRRERVKRRWIAATGLTLLLGVIGLSWFAWSLHQQEQITRQSLAELHWANAVSARDRDHSPLKASHHFMQAAELALDSTQAESAYWAGERLGSGPRLVATSEASSALVTAAFVNTGSEMRLWADDGGSLAWIEADGVADLAFPVGQGFVQTVSPTGTFWHSRIVVHGEDGRAEIRDRRSGALLLEPPPALERLWIGDTDESTAVSLHANGGAWVWDLTRGVRRGALPNVDVDGVAISPQGERLLIWTREGEALVWRVDTDTLVARHDGDVVGGALGRHEREVALWSRDGRLWLPAMPGSDLEPAEGGRCSPRAIGARFLSDASRLLVWNHGACGAARLWDLDTRRPVGPTMRHDNELTSPVVQGDRMVTWSPGSGPARLWHGSTGEAVATFAGPVTGVRFGEEGSGLLITWGGNEARLWSSVSGDPRGLPLRHATSVGGAVVSEDGQRVLTWGSDGSLRLWQVPPPEVAETMRFPAAVLDAVLVAGEERVRVVTLGGHVQEWSPATDTVPELRLLDLEAVSATFAPGGRRLLTAGVNGDVRIWNWEGTRFQALASPGGTVGNDPVAGVVWGGPDRLLFWGEQGCTASLWRVGIARVVPVEHGGVVESEGADDCRLRGAAFSSGDGEYVLTWGEDRRLHLWDVEANEPVLLRTLSDVALVRSAAIDAEGERLLVASDDGTVELTWVDRSDADVSLEHDGVRGARLHSGTQRILSWGGDSVRVWDAETATLLAFLAHERDVAGAAFGPEGERVLTWQSDGAIRLWDAVSGHPLTSVLRGVGRSSPVIGSDFGETAIRLLVTAGEHGTLWRLPPFSSPPPQPSLRQQILTGSHLTTLGEVAALRGETWRQLGSSL</sequence>
<dbReference type="Pfam" id="PF20703">
    <property type="entry name" value="nSTAND1"/>
    <property type="match status" value="1"/>
</dbReference>